<feature type="compositionally biased region" description="Low complexity" evidence="7">
    <location>
        <begin position="245"/>
        <end position="258"/>
    </location>
</feature>
<dbReference type="PROSITE" id="PS50118">
    <property type="entry name" value="HMG_BOX_2"/>
    <property type="match status" value="1"/>
</dbReference>
<dbReference type="InterPro" id="IPR049523">
    <property type="entry name" value="BBX_HMG-box"/>
</dbReference>
<dbReference type="Pfam" id="PF00505">
    <property type="entry name" value="HMG_box"/>
    <property type="match status" value="1"/>
</dbReference>
<keyword evidence="1" id="KW-0597">Phosphoprotein</keyword>
<keyword evidence="2" id="KW-0805">Transcription regulation</keyword>
<dbReference type="Proteomes" id="UP001381693">
    <property type="component" value="Unassembled WGS sequence"/>
</dbReference>
<keyword evidence="5 6" id="KW-0539">Nucleus</keyword>
<evidence type="ECO:0000256" key="6">
    <source>
        <dbReference type="PROSITE-ProRule" id="PRU00267"/>
    </source>
</evidence>
<dbReference type="SMART" id="SM00398">
    <property type="entry name" value="HMG"/>
    <property type="match status" value="1"/>
</dbReference>
<evidence type="ECO:0000313" key="10">
    <source>
        <dbReference type="Proteomes" id="UP001381693"/>
    </source>
</evidence>
<keyword evidence="3 6" id="KW-0238">DNA-binding</keyword>
<dbReference type="PANTHER" id="PTHR13059:SF10">
    <property type="entry name" value="HMG BOX TRANSCRIPTION FACTOR BBX"/>
    <property type="match status" value="1"/>
</dbReference>
<feature type="compositionally biased region" description="Polar residues" evidence="7">
    <location>
        <begin position="583"/>
        <end position="597"/>
    </location>
</feature>
<proteinExistence type="predicted"/>
<comment type="caution">
    <text evidence="9">The sequence shown here is derived from an EMBL/GenBank/DDBJ whole genome shotgun (WGS) entry which is preliminary data.</text>
</comment>
<feature type="domain" description="HMG box" evidence="8">
    <location>
        <begin position="42"/>
        <end position="110"/>
    </location>
</feature>
<evidence type="ECO:0000256" key="3">
    <source>
        <dbReference type="ARBA" id="ARBA00023125"/>
    </source>
</evidence>
<feature type="DNA-binding region" description="HMG box" evidence="6">
    <location>
        <begin position="42"/>
        <end position="110"/>
    </location>
</feature>
<dbReference type="Gene3D" id="1.10.30.10">
    <property type="entry name" value="High mobility group box domain"/>
    <property type="match status" value="1"/>
</dbReference>
<dbReference type="InterPro" id="IPR009071">
    <property type="entry name" value="HMG_box_dom"/>
</dbReference>
<feature type="compositionally biased region" description="Polar residues" evidence="7">
    <location>
        <begin position="371"/>
        <end position="430"/>
    </location>
</feature>
<gene>
    <name evidence="9" type="ORF">SK128_022690</name>
</gene>
<evidence type="ECO:0000256" key="1">
    <source>
        <dbReference type="ARBA" id="ARBA00022553"/>
    </source>
</evidence>
<dbReference type="GO" id="GO:0005634">
    <property type="term" value="C:nucleus"/>
    <property type="evidence" value="ECO:0007669"/>
    <property type="project" value="UniProtKB-UniRule"/>
</dbReference>
<feature type="region of interest" description="Disordered" evidence="7">
    <location>
        <begin position="1"/>
        <end position="41"/>
    </location>
</feature>
<evidence type="ECO:0000256" key="7">
    <source>
        <dbReference type="SAM" id="MobiDB-lite"/>
    </source>
</evidence>
<keyword evidence="4" id="KW-0804">Transcription</keyword>
<dbReference type="CDD" id="cd21989">
    <property type="entry name" value="HMG-box_HBP2"/>
    <property type="match status" value="1"/>
</dbReference>
<evidence type="ECO:0000256" key="5">
    <source>
        <dbReference type="ARBA" id="ARBA00023242"/>
    </source>
</evidence>
<evidence type="ECO:0000313" key="9">
    <source>
        <dbReference type="EMBL" id="KAK7069835.1"/>
    </source>
</evidence>
<dbReference type="InterPro" id="IPR036910">
    <property type="entry name" value="HMG_box_dom_sf"/>
</dbReference>
<organism evidence="9 10">
    <name type="scientific">Halocaridina rubra</name>
    <name type="common">Hawaiian red shrimp</name>
    <dbReference type="NCBI Taxonomy" id="373956"/>
    <lineage>
        <taxon>Eukaryota</taxon>
        <taxon>Metazoa</taxon>
        <taxon>Ecdysozoa</taxon>
        <taxon>Arthropoda</taxon>
        <taxon>Crustacea</taxon>
        <taxon>Multicrustacea</taxon>
        <taxon>Malacostraca</taxon>
        <taxon>Eumalacostraca</taxon>
        <taxon>Eucarida</taxon>
        <taxon>Decapoda</taxon>
        <taxon>Pleocyemata</taxon>
        <taxon>Caridea</taxon>
        <taxon>Atyoidea</taxon>
        <taxon>Atyidae</taxon>
        <taxon>Halocaridina</taxon>
    </lineage>
</organism>
<feature type="compositionally biased region" description="Basic residues" evidence="7">
    <location>
        <begin position="640"/>
        <end position="650"/>
    </location>
</feature>
<dbReference type="GO" id="GO:0000981">
    <property type="term" value="F:DNA-binding transcription factor activity, RNA polymerase II-specific"/>
    <property type="evidence" value="ECO:0007669"/>
    <property type="project" value="TreeGrafter"/>
</dbReference>
<keyword evidence="10" id="KW-1185">Reference proteome</keyword>
<name>A0AAN9A2C3_HALRR</name>
<dbReference type="PANTHER" id="PTHR13059">
    <property type="entry name" value="HMG-BOX TRANSCRIPTION FACTOR BBX"/>
    <property type="match status" value="1"/>
</dbReference>
<dbReference type="GO" id="GO:0000977">
    <property type="term" value="F:RNA polymerase II transcription regulatory region sequence-specific DNA binding"/>
    <property type="evidence" value="ECO:0007669"/>
    <property type="project" value="TreeGrafter"/>
</dbReference>
<reference evidence="9 10" key="1">
    <citation type="submission" date="2023-11" db="EMBL/GenBank/DDBJ databases">
        <title>Halocaridina rubra genome assembly.</title>
        <authorList>
            <person name="Smith C."/>
        </authorList>
    </citation>
    <scope>NUCLEOTIDE SEQUENCE [LARGE SCALE GENOMIC DNA]</scope>
    <source>
        <strain evidence="9">EP-1</strain>
        <tissue evidence="9">Whole</tissue>
    </source>
</reference>
<sequence>MASEVASRTGDSEGEAEGDVDDVPQPLDDTPPLQEDAAPHPARRPMNAFLIFCKRHRAQVREKYPHLENRQVTKILGEWWADLPAHQKTSYTDLARQYKEAFLRANPDFKWYKIPAQPPRPPPARPSNQKVPRCDPLPTDGAITFGKLADEAQMGGLSTLLSTASTSSSNNSGPSSLGAFNPVYISTASTSAAYVSTAVSLPSVTSLTTVACVSNSVTLSSMSTNSSSGANLVLWSDSLRRPGSVVTTNNSTTSTTSSFPRAPITTSSTDSIALSVTTIPVNITPPLTESGNTMTPPKPPKKRYLHENLLVAQNSPVTPPTRITPDTEKKKACSALLELSQTSVTEEKFKSSQNWTFGHQKLKNEAGIQGAGQTPNNECVPRTSNSPVTVSSTLSNFSPPVSSPQLSLNTSQLRVTTSHPRNSSTDKSQTVACDEQPLNLTTTETIVRASKQQLINNIVDKYFNGPNVSGPRTEGSTKFSFFRPENLNNNNNDMEKHGIRKVIDSRLNGICDVQLLVSKTIDYVIDRALDGDSKITRKEKILSEGYKRLFTEGSKSPISNSVKADLGKEVLTAKEEDKKHIVTGSNGEANGINNSISRPRKRMKGDGVEENEVMKKKKDMNSSRTSQGKPGSGLGMVGGRRSRAPRKCKGKRYEELISEGVLQTSRRSRTRNS</sequence>
<feature type="region of interest" description="Disordered" evidence="7">
    <location>
        <begin position="583"/>
        <end position="673"/>
    </location>
</feature>
<evidence type="ECO:0000259" key="8">
    <source>
        <dbReference type="PROSITE" id="PS50118"/>
    </source>
</evidence>
<dbReference type="InterPro" id="IPR052412">
    <property type="entry name" value="CC-Dev_Transcription_Reg"/>
</dbReference>
<dbReference type="EMBL" id="JAXCGZ010015771">
    <property type="protein sequence ID" value="KAK7069835.1"/>
    <property type="molecule type" value="Genomic_DNA"/>
</dbReference>
<protein>
    <recommendedName>
        <fullName evidence="8">HMG box domain-containing protein</fullName>
    </recommendedName>
</protein>
<feature type="non-terminal residue" evidence="9">
    <location>
        <position position="673"/>
    </location>
</feature>
<dbReference type="AlphaFoldDB" id="A0AAN9A2C3"/>
<evidence type="ECO:0000256" key="2">
    <source>
        <dbReference type="ARBA" id="ARBA00023015"/>
    </source>
</evidence>
<feature type="region of interest" description="Disordered" evidence="7">
    <location>
        <begin position="369"/>
        <end position="430"/>
    </location>
</feature>
<feature type="region of interest" description="Disordered" evidence="7">
    <location>
        <begin position="245"/>
        <end position="264"/>
    </location>
</feature>
<evidence type="ECO:0000256" key="4">
    <source>
        <dbReference type="ARBA" id="ARBA00023163"/>
    </source>
</evidence>
<feature type="compositionally biased region" description="Acidic residues" evidence="7">
    <location>
        <begin position="12"/>
        <end position="22"/>
    </location>
</feature>
<accession>A0AAN9A2C3</accession>
<dbReference type="SUPFAM" id="SSF47095">
    <property type="entry name" value="HMG-box"/>
    <property type="match status" value="1"/>
</dbReference>